<keyword evidence="4" id="KW-1185">Reference proteome</keyword>
<protein>
    <recommendedName>
        <fullName evidence="2">Luciferase-like domain-containing protein</fullName>
    </recommendedName>
</protein>
<keyword evidence="1" id="KW-0560">Oxidoreductase</keyword>
<feature type="domain" description="Luciferase-like" evidence="2">
    <location>
        <begin position="36"/>
        <end position="292"/>
    </location>
</feature>
<dbReference type="InterPro" id="IPR036661">
    <property type="entry name" value="Luciferase-like_sf"/>
</dbReference>
<name>A0ABS1CTN6_9PROT</name>
<dbReference type="Gene3D" id="3.20.20.30">
    <property type="entry name" value="Luciferase-like domain"/>
    <property type="match status" value="1"/>
</dbReference>
<dbReference type="EMBL" id="NRSG01000026">
    <property type="protein sequence ID" value="MBK1657718.1"/>
    <property type="molecule type" value="Genomic_DNA"/>
</dbReference>
<sequence>MARAAAPGEGGRLAGRPALPHDAAGFGEWAAMQLGRLGVWIPTDRLDAAALRALLRVVEGRGYGTLWYPESRGYESVALAGFLLANSERLVIGSSIANIYARDAFTARRALATLNGLHGGRFALGLGVSHIPMVEGLRGHRYDKPVPAMRAYLDGIRKAGDAPLEGPVLLAALGPLMLKLAAAESDGAVPYNVTPEHTAEAAAALGPGKVLAVEQKVCVETDKARARALGRKELARYMTLPNYVNNWLRLGFTEAELADGGSDRFIDAMVLSGDAATVQAGLRRHFEAGATHLCIQPVTEEGDTRHRDAMLDALAET</sequence>
<organism evidence="3 4">
    <name type="scientific">Paracraurococcus ruber</name>
    <dbReference type="NCBI Taxonomy" id="77675"/>
    <lineage>
        <taxon>Bacteria</taxon>
        <taxon>Pseudomonadati</taxon>
        <taxon>Pseudomonadota</taxon>
        <taxon>Alphaproteobacteria</taxon>
        <taxon>Acetobacterales</taxon>
        <taxon>Roseomonadaceae</taxon>
        <taxon>Paracraurococcus</taxon>
    </lineage>
</organism>
<gene>
    <name evidence="3" type="ORF">CKO45_05675</name>
</gene>
<dbReference type="NCBIfam" id="TIGR03620">
    <property type="entry name" value="F420_MSMEG_4141"/>
    <property type="match status" value="1"/>
</dbReference>
<dbReference type="SUPFAM" id="SSF51679">
    <property type="entry name" value="Bacterial luciferase-like"/>
    <property type="match status" value="1"/>
</dbReference>
<reference evidence="3 4" key="1">
    <citation type="journal article" date="2020" name="Microorganisms">
        <title>Osmotic Adaptation and Compatible Solute Biosynthesis of Phototrophic Bacteria as Revealed from Genome Analyses.</title>
        <authorList>
            <person name="Imhoff J.F."/>
            <person name="Rahn T."/>
            <person name="Kunzel S."/>
            <person name="Keller A."/>
            <person name="Neulinger S.C."/>
        </authorList>
    </citation>
    <scope>NUCLEOTIDE SEQUENCE [LARGE SCALE GENOMIC DNA]</scope>
    <source>
        <strain evidence="3 4">DSM 15382</strain>
    </source>
</reference>
<comment type="caution">
    <text evidence="3">The sequence shown here is derived from an EMBL/GenBank/DDBJ whole genome shotgun (WGS) entry which is preliminary data.</text>
</comment>
<dbReference type="PANTHER" id="PTHR43244:SF1">
    <property type="entry name" value="5,10-METHYLENETETRAHYDROMETHANOPTERIN REDUCTASE"/>
    <property type="match status" value="1"/>
</dbReference>
<dbReference type="Proteomes" id="UP000697995">
    <property type="component" value="Unassembled WGS sequence"/>
</dbReference>
<dbReference type="InterPro" id="IPR019922">
    <property type="entry name" value="Lucif-like_OxRdatse_MSMEG_4141"/>
</dbReference>
<accession>A0ABS1CTN6</accession>
<evidence type="ECO:0000313" key="3">
    <source>
        <dbReference type="EMBL" id="MBK1657718.1"/>
    </source>
</evidence>
<dbReference type="CDD" id="cd01097">
    <property type="entry name" value="Tetrahydromethanopterin_reductase"/>
    <property type="match status" value="1"/>
</dbReference>
<evidence type="ECO:0000259" key="2">
    <source>
        <dbReference type="Pfam" id="PF00296"/>
    </source>
</evidence>
<dbReference type="Pfam" id="PF00296">
    <property type="entry name" value="Bac_luciferase"/>
    <property type="match status" value="1"/>
</dbReference>
<proteinExistence type="predicted"/>
<dbReference type="InterPro" id="IPR011251">
    <property type="entry name" value="Luciferase-like_dom"/>
</dbReference>
<evidence type="ECO:0000256" key="1">
    <source>
        <dbReference type="ARBA" id="ARBA00023002"/>
    </source>
</evidence>
<evidence type="ECO:0000313" key="4">
    <source>
        <dbReference type="Proteomes" id="UP000697995"/>
    </source>
</evidence>
<dbReference type="PANTHER" id="PTHR43244">
    <property type="match status" value="1"/>
</dbReference>
<dbReference type="InterPro" id="IPR050564">
    <property type="entry name" value="F420-G6PD/mer"/>
</dbReference>